<protein>
    <submittedName>
        <fullName evidence="15">Wd repeat-containing protein 35</fullName>
    </submittedName>
</protein>
<dbReference type="InterPro" id="IPR056157">
    <property type="entry name" value="TPR_IFT80_172_dom"/>
</dbReference>
<dbReference type="InterPro" id="IPR057361">
    <property type="entry name" value="TPR_WDR35"/>
</dbReference>
<feature type="domain" description="IFT80/172/WDR35 TPR" evidence="11">
    <location>
        <begin position="733"/>
        <end position="824"/>
    </location>
</feature>
<feature type="non-terminal residue" evidence="15">
    <location>
        <position position="1"/>
    </location>
</feature>
<dbReference type="Proteomes" id="UP000037460">
    <property type="component" value="Unassembled WGS sequence"/>
</dbReference>
<evidence type="ECO:0000256" key="2">
    <source>
        <dbReference type="ARBA" id="ARBA00022490"/>
    </source>
</evidence>
<dbReference type="Pfam" id="PF25170">
    <property type="entry name" value="TPR_WDR35"/>
    <property type="match status" value="1"/>
</dbReference>
<comment type="subcellular location">
    <subcellularLocation>
        <location evidence="1">Cytoplasm</location>
        <location evidence="1">Cytoskeleton</location>
        <location evidence="1">Cilium basal body</location>
    </subcellularLocation>
</comment>
<proteinExistence type="predicted"/>
<keyword evidence="8" id="KW-0966">Cell projection</keyword>
<dbReference type="GO" id="GO:0061512">
    <property type="term" value="P:protein localization to cilium"/>
    <property type="evidence" value="ECO:0007669"/>
    <property type="project" value="TreeGrafter"/>
</dbReference>
<feature type="repeat" description="WD" evidence="9">
    <location>
        <begin position="98"/>
        <end position="129"/>
    </location>
</feature>
<keyword evidence="5" id="KW-0970">Cilium biogenesis/degradation</keyword>
<evidence type="ECO:0000256" key="7">
    <source>
        <dbReference type="ARBA" id="ARBA00023212"/>
    </source>
</evidence>
<gene>
    <name evidence="15" type="ORF">Ctob_014042</name>
</gene>
<dbReference type="InterPro" id="IPR015943">
    <property type="entry name" value="WD40/YVTN_repeat-like_dom_sf"/>
</dbReference>
<dbReference type="GO" id="GO:0030991">
    <property type="term" value="C:intraciliary transport particle A"/>
    <property type="evidence" value="ECO:0007669"/>
    <property type="project" value="TreeGrafter"/>
</dbReference>
<accession>A0A0M0K0A5</accession>
<evidence type="ECO:0000256" key="6">
    <source>
        <dbReference type="ARBA" id="ARBA00023069"/>
    </source>
</evidence>
<keyword evidence="6" id="KW-0969">Cilium</keyword>
<keyword evidence="7" id="KW-0206">Cytoskeleton</keyword>
<dbReference type="PANTHER" id="PTHR12764">
    <property type="entry name" value="WD REPEAT DOMAIN-RELATED"/>
    <property type="match status" value="1"/>
</dbReference>
<evidence type="ECO:0000256" key="8">
    <source>
        <dbReference type="ARBA" id="ARBA00023273"/>
    </source>
</evidence>
<evidence type="ECO:0000313" key="16">
    <source>
        <dbReference type="Proteomes" id="UP000037460"/>
    </source>
</evidence>
<dbReference type="InterPro" id="IPR056159">
    <property type="entry name" value="Beta-prop_IFT121_TULP_N"/>
</dbReference>
<keyword evidence="4" id="KW-0677">Repeat</keyword>
<dbReference type="SUPFAM" id="SSF50978">
    <property type="entry name" value="WD40 repeat-like"/>
    <property type="match status" value="1"/>
</dbReference>
<dbReference type="AlphaFoldDB" id="A0A0M0K0A5"/>
<dbReference type="PROSITE" id="PS50082">
    <property type="entry name" value="WD_REPEATS_2"/>
    <property type="match status" value="1"/>
</dbReference>
<evidence type="ECO:0000256" key="5">
    <source>
        <dbReference type="ARBA" id="ARBA00022794"/>
    </source>
</evidence>
<dbReference type="PANTHER" id="PTHR12764:SF5">
    <property type="entry name" value="LD29485P"/>
    <property type="match status" value="1"/>
</dbReference>
<evidence type="ECO:0000259" key="12">
    <source>
        <dbReference type="Pfam" id="PF23390"/>
    </source>
</evidence>
<dbReference type="Pfam" id="PF23387">
    <property type="entry name" value="TPR_IFT80_172"/>
    <property type="match status" value="1"/>
</dbReference>
<dbReference type="PIRSF" id="PIRSF037536">
    <property type="entry name" value="WD_repeat_p35"/>
    <property type="match status" value="1"/>
</dbReference>
<evidence type="ECO:0000256" key="9">
    <source>
        <dbReference type="PROSITE-ProRule" id="PRU00221"/>
    </source>
</evidence>
<keyword evidence="2" id="KW-0963">Cytoplasm</keyword>
<dbReference type="SUPFAM" id="SSF69322">
    <property type="entry name" value="Tricorn protease domain 2"/>
    <property type="match status" value="1"/>
</dbReference>
<dbReference type="SMART" id="SM00320">
    <property type="entry name" value="WD40"/>
    <property type="match status" value="4"/>
</dbReference>
<dbReference type="InterPro" id="IPR001680">
    <property type="entry name" value="WD40_rpt"/>
</dbReference>
<evidence type="ECO:0000256" key="4">
    <source>
        <dbReference type="ARBA" id="ARBA00022737"/>
    </source>
</evidence>
<dbReference type="Pfam" id="PF23145">
    <property type="entry name" value="Zf_2nd_IFT121"/>
    <property type="match status" value="1"/>
</dbReference>
<dbReference type="GO" id="GO:1905515">
    <property type="term" value="P:non-motile cilium assembly"/>
    <property type="evidence" value="ECO:0007669"/>
    <property type="project" value="TreeGrafter"/>
</dbReference>
<dbReference type="EMBL" id="JWZX01001924">
    <property type="protein sequence ID" value="KOO31823.1"/>
    <property type="molecule type" value="Genomic_DNA"/>
</dbReference>
<feature type="domain" description="IFT121 second beta-propeller" evidence="12">
    <location>
        <begin position="370"/>
        <end position="699"/>
    </location>
</feature>
<evidence type="ECO:0000259" key="11">
    <source>
        <dbReference type="Pfam" id="PF23387"/>
    </source>
</evidence>
<organism evidence="15 16">
    <name type="scientific">Chrysochromulina tobinii</name>
    <dbReference type="NCBI Taxonomy" id="1460289"/>
    <lineage>
        <taxon>Eukaryota</taxon>
        <taxon>Haptista</taxon>
        <taxon>Haptophyta</taxon>
        <taxon>Prymnesiophyceae</taxon>
        <taxon>Prymnesiales</taxon>
        <taxon>Chrysochromulinaceae</taxon>
        <taxon>Chrysochromulina</taxon>
    </lineage>
</organism>
<dbReference type="InterPro" id="IPR056170">
    <property type="entry name" value="Znf_IFT121-like"/>
</dbReference>
<feature type="domain" description="IFT121/TULP4 N-terminal" evidence="13">
    <location>
        <begin position="33"/>
        <end position="365"/>
    </location>
</feature>
<evidence type="ECO:0000259" key="14">
    <source>
        <dbReference type="Pfam" id="PF25768"/>
    </source>
</evidence>
<evidence type="ECO:0000313" key="15">
    <source>
        <dbReference type="EMBL" id="KOO31823.1"/>
    </source>
</evidence>
<dbReference type="Pfam" id="PF23390">
    <property type="entry name" value="Beta-prop_WDR35_2nd"/>
    <property type="match status" value="1"/>
</dbReference>
<dbReference type="OrthoDB" id="10260567at2759"/>
<dbReference type="Pfam" id="PF25768">
    <property type="entry name" value="TPR_IFT121"/>
    <property type="match status" value="1"/>
</dbReference>
<sequence length="1247" mass="137122">QRLSAETLRRPLSALRCGHTNPANFKAAASVVMFIYLSKKIAIPNGVRLKSLSWNGVNGWIVCGGENGLLKVLKLEPSRAIDKKGTGGPSNLSMNQTLEGHNGAVSCVCWNENYRKLTTSDQYGLIIVWMLHKGMWFEEMINNRNKSTVRGMAWTADGQRICIVYQDGAVIVGSVDGNRLWGKELKMQLGHVEWSPDGRSIIFGTLNCEVHIYDSSGNYLSQLPLYCLDDTCAATSIIGIDWYDGAEGVQEAGQPTLAIGVESGRLQLMRHEHDESPVLIDTGLVATNLKWATNGSVLALAGSYGGAGGAGGGREVAMVQFYSPYGQHLRTLKVPGGGIQALSWEGGSLRVALAVESFIYFANIRPDYRWGFFGDTLVASYATPERTDSTVLFWNLSTDERTVKHFQRLLGIKATAENCVIAVGADAPSTQYALNLCNAIGSPVDCKYIDVEPTFLTVTPYHVVAASHSFVYVWQYRTLMSKLTSVDLGAGSLRRREGRERCFHIDDVPDVQSAEALTPVAGREPSAEPIIAVGASQHCLLVARENGNVLRYALPHLALEHTYTLRCRPQTIAINCDSTRAAIIDTNGVLILFDLGTPGSDQFGTGELEAPAGSEGQEAGGRFERKDVWDVKWAEDHPERFALMEKTRMYIFNGMIAEEPVLSSAYLCSFSDLEIRAVTLDQLLREPENPLPEFAVTFETQALREARELLESTDANALTNAKEYIDKSPHPRLWRLLAEAALKKLDFATADKAFVMCVDYMGVQFVKRCRLLDDEKKQAAEVAQYFGKFDEAEKLYRDMDRRDLALQMRSSLGDWEKVVALVQQGGGDDAMLASAWTKLGDKYFERQQVAKAAQHYAQGKAFDKLAECYAFLEDYSALERLIPSITEGSPLLTNVGKKLMAVGMSVEAVEAFKRAGDSSSAIDLCVKQHQWEAALSLAESHGTAGNGSLQKILAQYAGHLLSKGKQLHAVELYRKANQYTDAAKLLSQLGEAEGASRLHPLRAKKLFVMAALEVERMRKKMLSNTTAPDATRTTAQTLDSLLTQDTATGGDKWLDSSWKGAEAYHFLLLCQRQLYAGYPADAMKTAMRLREYEQVLPPAEIYSLIALTAFYSKYYAQCSKAFVRLQSMSNLPPHKKEAIDKLALSIFSKIAERGGGPTDPATRKQPPCHQCGAVVKDYDGRCGSCGTQFPACIFSGRSILDMTEAASCKSCKRRYLVHEVGTKQNCALCHHPLPNATKASKPVGNLS</sequence>
<evidence type="ECO:0000259" key="10">
    <source>
        <dbReference type="Pfam" id="PF23145"/>
    </source>
</evidence>
<dbReference type="InterPro" id="IPR057979">
    <property type="entry name" value="TPR_IFT121"/>
</dbReference>
<dbReference type="InterPro" id="IPR017233">
    <property type="entry name" value="WDR35"/>
</dbReference>
<reference evidence="16" key="1">
    <citation type="journal article" date="2015" name="PLoS Genet.">
        <title>Genome Sequence and Transcriptome Analyses of Chrysochromulina tobin: Metabolic Tools for Enhanced Algal Fitness in the Prominent Order Prymnesiales (Haptophyceae).</title>
        <authorList>
            <person name="Hovde B.T."/>
            <person name="Deodato C.R."/>
            <person name="Hunsperger H.M."/>
            <person name="Ryken S.A."/>
            <person name="Yost W."/>
            <person name="Jha R.K."/>
            <person name="Patterson J."/>
            <person name="Monnat R.J. Jr."/>
            <person name="Barlow S.B."/>
            <person name="Starkenburg S.R."/>
            <person name="Cattolico R.A."/>
        </authorList>
    </citation>
    <scope>NUCLEOTIDE SEQUENCE</scope>
    <source>
        <strain evidence="16">CCMP291</strain>
    </source>
</reference>
<feature type="domain" description="IFT121-like zinc finger" evidence="10">
    <location>
        <begin position="1190"/>
        <end position="1233"/>
    </location>
</feature>
<dbReference type="Gene3D" id="1.25.40.470">
    <property type="match status" value="1"/>
</dbReference>
<comment type="caution">
    <text evidence="15">The sequence shown here is derived from an EMBL/GenBank/DDBJ whole genome shotgun (WGS) entry which is preliminary data.</text>
</comment>
<dbReference type="Gene3D" id="2.130.10.10">
    <property type="entry name" value="YVTN repeat-like/Quinoprotein amine dehydrogenase"/>
    <property type="match status" value="2"/>
</dbReference>
<dbReference type="InterPro" id="IPR056158">
    <property type="entry name" value="Beta-prop_IFT121_2nd"/>
</dbReference>
<keyword evidence="3 9" id="KW-0853">WD repeat</keyword>
<dbReference type="GO" id="GO:0035721">
    <property type="term" value="P:intraciliary retrograde transport"/>
    <property type="evidence" value="ECO:0007669"/>
    <property type="project" value="TreeGrafter"/>
</dbReference>
<keyword evidence="16" id="KW-1185">Reference proteome</keyword>
<dbReference type="GO" id="GO:0097730">
    <property type="term" value="C:non-motile cilium"/>
    <property type="evidence" value="ECO:0007669"/>
    <property type="project" value="TreeGrafter"/>
</dbReference>
<feature type="domain" description="IFT121-like TPR repeats" evidence="14">
    <location>
        <begin position="1056"/>
        <end position="1150"/>
    </location>
</feature>
<evidence type="ECO:0000256" key="1">
    <source>
        <dbReference type="ARBA" id="ARBA00004120"/>
    </source>
</evidence>
<dbReference type="InterPro" id="IPR039857">
    <property type="entry name" value="Ift122/121"/>
</dbReference>
<evidence type="ECO:0000259" key="13">
    <source>
        <dbReference type="Pfam" id="PF24797"/>
    </source>
</evidence>
<evidence type="ECO:0000256" key="3">
    <source>
        <dbReference type="ARBA" id="ARBA00022574"/>
    </source>
</evidence>
<name>A0A0M0K0A5_9EUKA</name>
<dbReference type="Pfam" id="PF24797">
    <property type="entry name" value="Beta-prop_WDR35_TULP_N"/>
    <property type="match status" value="1"/>
</dbReference>
<dbReference type="InterPro" id="IPR036322">
    <property type="entry name" value="WD40_repeat_dom_sf"/>
</dbReference>